<protein>
    <submittedName>
        <fullName evidence="2">Uncharacterized protein</fullName>
    </submittedName>
</protein>
<evidence type="ECO:0000313" key="4">
    <source>
        <dbReference type="Proteomes" id="UP000198940"/>
    </source>
</evidence>
<proteinExistence type="predicted"/>
<dbReference type="EMBL" id="FRAT01000007">
    <property type="protein sequence ID" value="SHL11823.1"/>
    <property type="molecule type" value="Genomic_DNA"/>
</dbReference>
<organism evidence="2 3">
    <name type="scientific">Flagellimonas taeanensis</name>
    <dbReference type="NCBI Taxonomy" id="1005926"/>
    <lineage>
        <taxon>Bacteria</taxon>
        <taxon>Pseudomonadati</taxon>
        <taxon>Bacteroidota</taxon>
        <taxon>Flavobacteriia</taxon>
        <taxon>Flavobacteriales</taxon>
        <taxon>Flavobacteriaceae</taxon>
        <taxon>Flagellimonas</taxon>
    </lineage>
</organism>
<comment type="caution">
    <text evidence="2">The sequence shown here is derived from an EMBL/GenBank/DDBJ whole genome shotgun (WGS) entry which is preliminary data.</text>
</comment>
<evidence type="ECO:0000313" key="1">
    <source>
        <dbReference type="EMBL" id="SFC04598.1"/>
    </source>
</evidence>
<evidence type="ECO:0000313" key="2">
    <source>
        <dbReference type="EMBL" id="SHL11823.1"/>
    </source>
</evidence>
<dbReference type="EMBL" id="FOKU01000005">
    <property type="protein sequence ID" value="SFC04598.1"/>
    <property type="molecule type" value="Genomic_DNA"/>
</dbReference>
<dbReference type="RefSeq" id="WP_143070705.1">
    <property type="nucleotide sequence ID" value="NZ_FOKU01000005.1"/>
</dbReference>
<keyword evidence="4" id="KW-1185">Reference proteome</keyword>
<dbReference type="PROSITE" id="PS51257">
    <property type="entry name" value="PROKAR_LIPOPROTEIN"/>
    <property type="match status" value="1"/>
</dbReference>
<name>A0A1M6Y129_9FLAO</name>
<dbReference type="OrthoDB" id="5637780at2"/>
<dbReference type="STRING" id="1055723.SAMN05216293_2678"/>
<reference evidence="2 3" key="1">
    <citation type="submission" date="2016-11" db="EMBL/GenBank/DDBJ databases">
        <authorList>
            <person name="Varghese N."/>
            <person name="Submissions S."/>
        </authorList>
    </citation>
    <scope>NUCLEOTIDE SEQUENCE [LARGE SCALE GENOMIC DNA]</scope>
    <source>
        <strain evidence="2 3">CGMCC 1.12174</strain>
        <strain evidence="1 4">DSM 26351</strain>
    </source>
</reference>
<evidence type="ECO:0000313" key="3">
    <source>
        <dbReference type="Proteomes" id="UP000184031"/>
    </source>
</evidence>
<sequence length="191" mass="21941">MIKLMVSFSAILLFSCSQSKSSKLNASSKVENLGNDSITQIENNRIAVLNQLRNELLLTYGTLDGWSRVDMGPCGEFAYAFYEEWNSRFKDSVNIVFMMKPDGSDCNHVLVRLPDKNLFDAGLGVMDESALKLVFIESRIEDMVDFDYDLLDKWSYGLHRKYYNCPDYSDSLSRSILRRHFDKLSTQNNGR</sequence>
<dbReference type="AlphaFoldDB" id="A0A1M6Y129"/>
<dbReference type="Proteomes" id="UP000198940">
    <property type="component" value="Unassembled WGS sequence"/>
</dbReference>
<dbReference type="Proteomes" id="UP000184031">
    <property type="component" value="Unassembled WGS sequence"/>
</dbReference>
<accession>A0A1M6Y129</accession>
<gene>
    <name evidence="1" type="ORF">SAMN04487891_10577</name>
    <name evidence="2" type="ORF">SAMN05216293_2678</name>
</gene>